<sequence>MKIATQMLRLADAYWGHYRQHYGSEGVNRGQGLQKRAYDLLCAGLGPWSVHTKEALRRLCRWDINGAERRSILDSILSHMKRQNGAYEDLDAGMAQDIVLCCLRNGDYNDNVKALQLLRMGSISSTIKPYSFESMLFAIHRGRQEWNKAEEVVEKALKQDLPDDVRAEMYANIGVVQVRQGRLVDGEASLRKGMKMATGRDLGMKYLICRDRLMELYMQQERWTDAERIGRRLIRIREHQCFNHFDSGARIIEMSWWRAVEWRTPVPDKEVRWSLEKSVYYLHALYNTKRQLGVIYLHQKRYDKAQEVLEELMENKMHRKNLTLMASKELLLTVYVDSGQWEIAEKFQEKVIDEMVREHGQDSYSLIPALDKLASIRELAVTFYIKAGQLNGAEKFQERFIQMMKERFEEDSGKFIPALDKLASIRELLVSFYLESGKLDTAEKKQEQIIEEMTERFGYDSEKLILELEKLVDICQRNNHFGKRHDIKVRLLRYR</sequence>
<proteinExistence type="predicted"/>
<organism evidence="1 2">
    <name type="scientific">Crepidotus variabilis</name>
    <dbReference type="NCBI Taxonomy" id="179855"/>
    <lineage>
        <taxon>Eukaryota</taxon>
        <taxon>Fungi</taxon>
        <taxon>Dikarya</taxon>
        <taxon>Basidiomycota</taxon>
        <taxon>Agaricomycotina</taxon>
        <taxon>Agaricomycetes</taxon>
        <taxon>Agaricomycetidae</taxon>
        <taxon>Agaricales</taxon>
        <taxon>Agaricineae</taxon>
        <taxon>Crepidotaceae</taxon>
        <taxon>Crepidotus</taxon>
    </lineage>
</organism>
<dbReference type="SUPFAM" id="SSF48452">
    <property type="entry name" value="TPR-like"/>
    <property type="match status" value="2"/>
</dbReference>
<evidence type="ECO:0000313" key="2">
    <source>
        <dbReference type="Proteomes" id="UP000807306"/>
    </source>
</evidence>
<reference evidence="1" key="1">
    <citation type="submission" date="2020-11" db="EMBL/GenBank/DDBJ databases">
        <authorList>
            <consortium name="DOE Joint Genome Institute"/>
            <person name="Ahrendt S."/>
            <person name="Riley R."/>
            <person name="Andreopoulos W."/>
            <person name="Labutti K."/>
            <person name="Pangilinan J."/>
            <person name="Ruiz-Duenas F.J."/>
            <person name="Barrasa J.M."/>
            <person name="Sanchez-Garcia M."/>
            <person name="Camarero S."/>
            <person name="Miyauchi S."/>
            <person name="Serrano A."/>
            <person name="Linde D."/>
            <person name="Babiker R."/>
            <person name="Drula E."/>
            <person name="Ayuso-Fernandez I."/>
            <person name="Pacheco R."/>
            <person name="Padilla G."/>
            <person name="Ferreira P."/>
            <person name="Barriuso J."/>
            <person name="Kellner H."/>
            <person name="Castanera R."/>
            <person name="Alfaro M."/>
            <person name="Ramirez L."/>
            <person name="Pisabarro A.G."/>
            <person name="Kuo A."/>
            <person name="Tritt A."/>
            <person name="Lipzen A."/>
            <person name="He G."/>
            <person name="Yan M."/>
            <person name="Ng V."/>
            <person name="Cullen D."/>
            <person name="Martin F."/>
            <person name="Rosso M.-N."/>
            <person name="Henrissat B."/>
            <person name="Hibbett D."/>
            <person name="Martinez A.T."/>
            <person name="Grigoriev I.V."/>
        </authorList>
    </citation>
    <scope>NUCLEOTIDE SEQUENCE</scope>
    <source>
        <strain evidence="1">CBS 506.95</strain>
    </source>
</reference>
<dbReference type="OrthoDB" id="10260758at2759"/>
<dbReference type="EMBL" id="MU157896">
    <property type="protein sequence ID" value="KAF9524608.1"/>
    <property type="molecule type" value="Genomic_DNA"/>
</dbReference>
<dbReference type="InterPro" id="IPR011990">
    <property type="entry name" value="TPR-like_helical_dom_sf"/>
</dbReference>
<evidence type="ECO:0008006" key="3">
    <source>
        <dbReference type="Google" id="ProtNLM"/>
    </source>
</evidence>
<protein>
    <recommendedName>
        <fullName evidence="3">MalT-like TPR region domain-containing protein</fullName>
    </recommendedName>
</protein>
<name>A0A9P6E916_9AGAR</name>
<keyword evidence="2" id="KW-1185">Reference proteome</keyword>
<evidence type="ECO:0000313" key="1">
    <source>
        <dbReference type="EMBL" id="KAF9524608.1"/>
    </source>
</evidence>
<dbReference type="Proteomes" id="UP000807306">
    <property type="component" value="Unassembled WGS sequence"/>
</dbReference>
<accession>A0A9P6E916</accession>
<dbReference type="Gene3D" id="1.25.40.10">
    <property type="entry name" value="Tetratricopeptide repeat domain"/>
    <property type="match status" value="2"/>
</dbReference>
<comment type="caution">
    <text evidence="1">The sequence shown here is derived from an EMBL/GenBank/DDBJ whole genome shotgun (WGS) entry which is preliminary data.</text>
</comment>
<dbReference type="PANTHER" id="PTHR46082:SF6">
    <property type="entry name" value="AAA+ ATPASE DOMAIN-CONTAINING PROTEIN-RELATED"/>
    <property type="match status" value="1"/>
</dbReference>
<dbReference type="InterPro" id="IPR053137">
    <property type="entry name" value="NLR-like"/>
</dbReference>
<dbReference type="PANTHER" id="PTHR46082">
    <property type="entry name" value="ATP/GTP-BINDING PROTEIN-RELATED"/>
    <property type="match status" value="1"/>
</dbReference>
<dbReference type="AlphaFoldDB" id="A0A9P6E916"/>
<gene>
    <name evidence="1" type="ORF">CPB83DRAFT_860977</name>
</gene>